<feature type="coiled-coil region" evidence="1">
    <location>
        <begin position="1679"/>
        <end position="1727"/>
    </location>
</feature>
<feature type="coiled-coil region" evidence="1">
    <location>
        <begin position="1892"/>
        <end position="1919"/>
    </location>
</feature>
<protein>
    <submittedName>
        <fullName evidence="3">Uncharacterized protein</fullName>
    </submittedName>
</protein>
<feature type="coiled-coil region" evidence="1">
    <location>
        <begin position="1174"/>
        <end position="1208"/>
    </location>
</feature>
<evidence type="ECO:0000256" key="1">
    <source>
        <dbReference type="SAM" id="Coils"/>
    </source>
</evidence>
<dbReference type="OrthoDB" id="378101at2759"/>
<evidence type="ECO:0000313" key="4">
    <source>
        <dbReference type="Proteomes" id="UP000030640"/>
    </source>
</evidence>
<sequence>MIFNAKKGKEKARDGEDGGGGHAAPSDGSQNGIINDLEYESLFPSNEPYEGDPSCGPSYGENGGSTYGTEYTHGYSQSQTQIHGHAQSYGLVHSHSEANIIDSLCINEIKSAEEDELFDDSKHQDKDELITKLRSKLQIKIKDYNWVMDTLIRTKEECAQRNEEVKELQKRNNQVEKECKNLKNIIERKNLESDMHYGGKGIILGTTDGGATGGPSTYARYKSEYDEVKIKLAKIEERYKEVNRKNEKLSEECNNMMKEKLKAETEFNKQMDEIKRENRNLKETNEQLKVEREKLLNKYLQSEKDNFKGIKENKAQLESLRELIQKEETMRKNAVESLNKAKEILSKSLATSEGSMKKLLEVEKDRDELKEQNDQLKKQVQKYRIKVDNLKEALTQFESMYKRIVEKNNLMFSFTHEFLNAKNCNVMILRSTNDIRHVCEKHQIDSTLFENINCFSALYTYEVIFNTPLPDSDDSAEEQDGKKRDHDKYIKIKKKKFKSLNYLLNEAQVKIIALSRSNEKMEKGYVNVRNNRMKDDMSRFVKKNYHLDPLTLQGEKTHVENLLHEKLEYIREVESKVKERDTLVQKLKDANFRIKLEKETLLKVISSISNLSSFVHVDRNDKNCSIESLVQAAVNDCAGRHFKGGCLVDDLNGKTPSNVSNNSLLQGGEPAATPSGALNLVGFCADEDACKAGRAHALAEKEEGFRQILDNLEKAIVTIENKQMSYFRRSHLLSYFDDYVITLEIFGRISEYNEEFRVEHLLEDAQVGGLSQIRHVDLATLSAELHKWKKKHSEEELLHHLEESKLIEKYRQFYHHHFIHINTIFNTIVSYNLHDMEEKYKLVYERYFNLFNLNFSNVEISFDLLLNRFERIIRLAKRYEEKVLENRKRITEMNVNEANLFERGKKLEYDLEILSKEKEKLQRLVSLNEEEIKRVINSHAVLQNECKEHKCKHDLLIEKYEEVKKEKLLIEEELSSRQIRNVKLSEQNEEMIKLYENEKAYLHSLIQEEKENNQFLREKLNSFFSLNEQIKCDYDRRLNNLNDLWVEEKEHNRKNLSDISNLKMENVNLVQRIKDLESKSSLMKKELNERIKQVNVLRHCMAVSGAAGGEEAEGGQGQQDDKDDQKDNHKDDDKDCNTISASHQGVNVTGASPFALDRGGSAYHQSIIDEIEYKAEKEVKIRKLQEGKADLEREIMQLKGEKEILMGVIETWRNFSACSKDEIRRLKKMCSDQVEKHKEFLLLSQSNEDKLRKINHLLGMEQSKHAKELDETKDKLNDQIDTLKNKVAEKELQVNKLKWNYDQLEIKIRSLESEKKDHLGMKQKEEEYIALLKNDKSTLQKELSGLLQKYQSQVEQNKKLLNEREVIITSHREEITNLKDVLENLKKENSQLNDMFRTRANLNDNQILKTRLEQMMDVNKDLQEELHEKCALRDKVNLENSELKQKLQIEKGKLLQQQKYIAELQTNLTDKNSLGNMNDEFIVSLKANLQKSRVELYNLAKEIEKVQLNEEQNMVKIKLLESQLSRRESEKKKMEQQLEEQTNEHTIHLNKIRTDLDVVNEQNRLLRLAKEENERKIEQLEKENQFFQSTKNNDSVIVEKEKLQSQVTQHLALINAKEKQIIGLNFQIKKLTNENAEMRARAAVARVAADGGVATEGATLAEASTTDMPLEIHKYISENIDLTAELENRNEVIEQCREEARQKEMEIQKLHDDIASLSRSMTKLKESLIVMEQYKDNMHRHIKEKDEIIDGLKKRNRNKLDDVLQGYTGSTSNSGFSALENAMSASSEEILTTLRNLSGKEAPDAEPSMKNGEPTSIGSEHIVIIKCNILKLFKLGSCYLYIINRNLKEIQILKNQVSSLKESIQTQNEFIQSLKTKNKNNEVIQVNNLDQIAQLKDNIQNNESSIQTLKTNLKNTEQINKLHSVNLGKYKNFIVHLIQHNVVICNIFKVVNSRKRVEPSILNQLRSLKKAFHLFMYDSIMDELQGAAPYGDSTMPKQEGGKWTNVNYDIVEEVFQNVQRFANNFNSMIERGESDFMTFHAEGDPEGGDDLVDGDLISVDLVSGHLVRGDAVNGSSNVDASSSESLQEGQPGKEHVLPSTSERSPIIDSGRSQNPVEDPNEQQNPNSEASQRGESPNMVNFDETAVDDEEAKGKGSDRGYLSGKGSHEEVEPPQGGAIIPLDKQDGSQETNNETLQRYEENILADRQSSCTSANVNRRDSSSGRGSSSGNVTGFIRGIFRGIIREKDQESKTAQEPSEAASLPGEAANVPIEDDAKSSHPSANGSVVSIEEDAAIVTTGLGSVVHSSASCGEVNGNNEQDGTILSRQENKEEVEDEGETNPELCVGEMDASPIVVDVEGEETRSHNSPNEEGAAHGEDQLAGVSTTTEELCNKGGEINPDESHGARTSEQEQPQSDELHNGKLHNGELLPDQLLREQGEPPAWTPPTTRLINELNASSGGVISPFRCHASEDNYDMGERKGMKKRKYNSDSEMVNANWATSTRHLKKLKKTAEGVSTAHSQEGEQQPEQLQQSQESDQLKQSEPPQQSQRSDEEGEHISHSSGESFHGEGSYMGDGASYPYDDEGSGEDDLNAELYTHGKEENRLLESIQGVGDVREVPNYRDTYDNADPNLLQSSQYHKGENNFTPYEEENHERESNRSCYVISSDEECEGNDDNGRGASAGLQQRGCEEEEGDEEEEDDDEDGQDDENDAMGEYQNEGYEQDEEEESEDDGENDSENDGEDANEQFEQYEDYDAAAEEEDSDQYDGGNSKDEMGEDQEDEYAQYDEYNARDPEGEEDDEQDGHSVGREPSENEPLDSSKEITDSATNPPYRHHGETSNDEGPNNDSSPSAHSDGSNEAGEEHPVMFNPSHVHMAQTDESYEENADEEGAISIPSSHENNEEVSDKQGADTEGGVEGDAEEGEQDGEEH</sequence>
<feature type="compositionally biased region" description="Basic and acidic residues" evidence="2">
    <location>
        <begin position="1119"/>
        <end position="1136"/>
    </location>
</feature>
<dbReference type="PANTHER" id="PTHR23159:SF31">
    <property type="entry name" value="CENTROSOME-ASSOCIATED PROTEIN CEP250 ISOFORM X1"/>
    <property type="match status" value="1"/>
</dbReference>
<feature type="coiled-coil region" evidence="1">
    <location>
        <begin position="218"/>
        <end position="407"/>
    </location>
</feature>
<feature type="region of interest" description="Disordered" evidence="2">
    <location>
        <begin position="1106"/>
        <end position="1143"/>
    </location>
</feature>
<feature type="compositionally biased region" description="Polar residues" evidence="2">
    <location>
        <begin position="2206"/>
        <end position="2215"/>
    </location>
</feature>
<feature type="compositionally biased region" description="Polar residues" evidence="2">
    <location>
        <begin position="2632"/>
        <end position="2646"/>
    </location>
</feature>
<feature type="compositionally biased region" description="Acidic residues" evidence="2">
    <location>
        <begin position="2690"/>
        <end position="2712"/>
    </location>
</feature>
<feature type="compositionally biased region" description="Acidic residues" evidence="2">
    <location>
        <begin position="2775"/>
        <end position="2785"/>
    </location>
</feature>
<dbReference type="GeneID" id="20037317"/>
<feature type="compositionally biased region" description="Acidic residues" evidence="2">
    <location>
        <begin position="2721"/>
        <end position="2765"/>
    </location>
</feature>
<feature type="compositionally biased region" description="Polar residues" evidence="2">
    <location>
        <begin position="2841"/>
        <end position="2857"/>
    </location>
</feature>
<feature type="compositionally biased region" description="Low complexity" evidence="2">
    <location>
        <begin position="2222"/>
        <end position="2241"/>
    </location>
</feature>
<feature type="compositionally biased region" description="Low complexity" evidence="2">
    <location>
        <begin position="2523"/>
        <end position="2543"/>
    </location>
</feature>
<feature type="compositionally biased region" description="Basic and acidic residues" evidence="2">
    <location>
        <begin position="2400"/>
        <end position="2409"/>
    </location>
</feature>
<dbReference type="Proteomes" id="UP000030640">
    <property type="component" value="Unassembled WGS sequence"/>
</dbReference>
<feature type="compositionally biased region" description="Polar residues" evidence="2">
    <location>
        <begin position="2445"/>
        <end position="2460"/>
    </location>
</feature>
<feature type="compositionally biased region" description="Polar residues" evidence="2">
    <location>
        <begin position="2305"/>
        <end position="2326"/>
    </location>
</feature>
<evidence type="ECO:0000313" key="3">
    <source>
        <dbReference type="EMBL" id="EUD67337.1"/>
    </source>
</evidence>
<evidence type="ECO:0000256" key="2">
    <source>
        <dbReference type="SAM" id="MobiDB-lite"/>
    </source>
</evidence>
<feature type="coiled-coil region" evidence="1">
    <location>
        <begin position="148"/>
        <end position="192"/>
    </location>
</feature>
<feature type="compositionally biased region" description="Basic and acidic residues" evidence="2">
    <location>
        <begin position="2550"/>
        <end position="2559"/>
    </location>
</feature>
<feature type="compositionally biased region" description="Acidic residues" evidence="2">
    <location>
        <begin position="2880"/>
        <end position="2890"/>
    </location>
</feature>
<feature type="compositionally biased region" description="Polar residues" evidence="2">
    <location>
        <begin position="2073"/>
        <end position="2088"/>
    </location>
</feature>
<dbReference type="EMBL" id="KI965466">
    <property type="protein sequence ID" value="EUD67337.1"/>
    <property type="molecule type" value="Genomic_DNA"/>
</dbReference>
<feature type="region of interest" description="Disordered" evidence="2">
    <location>
        <begin position="1"/>
        <end position="67"/>
    </location>
</feature>
<feature type="compositionally biased region" description="Basic and acidic residues" evidence="2">
    <location>
        <begin position="2468"/>
        <end position="2480"/>
    </location>
</feature>
<feature type="compositionally biased region" description="Low complexity" evidence="2">
    <location>
        <begin position="2560"/>
        <end position="2570"/>
    </location>
</feature>
<feature type="compositionally biased region" description="Basic and acidic residues" evidence="2">
    <location>
        <begin position="2899"/>
        <end position="2910"/>
    </location>
</feature>
<feature type="compositionally biased region" description="Basic and acidic residues" evidence="2">
    <location>
        <begin position="2803"/>
        <end position="2824"/>
    </location>
</feature>
<feature type="compositionally biased region" description="Polar residues" evidence="2">
    <location>
        <begin position="2110"/>
        <end position="2138"/>
    </location>
</feature>
<dbReference type="Gene3D" id="1.10.287.1490">
    <property type="match status" value="1"/>
</dbReference>
<dbReference type="VEuPathDB" id="PlasmoDB:C922_02043"/>
<feature type="compositionally biased region" description="Basic and acidic residues" evidence="2">
    <location>
        <begin position="2242"/>
        <end position="2252"/>
    </location>
</feature>
<name>W7A291_9APIC</name>
<feature type="compositionally biased region" description="Acidic residues" evidence="2">
    <location>
        <begin position="2581"/>
        <end position="2592"/>
    </location>
</feature>
<proteinExistence type="predicted"/>
<feature type="coiled-coil region" evidence="1">
    <location>
        <begin position="1266"/>
        <end position="1453"/>
    </location>
</feature>
<feature type="region of interest" description="Disordered" evidence="2">
    <location>
        <begin position="2620"/>
        <end position="2930"/>
    </location>
</feature>
<feature type="region of interest" description="Disordered" evidence="2">
    <location>
        <begin position="2073"/>
        <end position="2285"/>
    </location>
</feature>
<feature type="compositionally biased region" description="Polar residues" evidence="2">
    <location>
        <begin position="2490"/>
        <end position="2502"/>
    </location>
</feature>
<gene>
    <name evidence="3" type="ORF">C922_02043</name>
</gene>
<keyword evidence="1" id="KW-0175">Coiled coil</keyword>
<organism evidence="3 4">
    <name type="scientific">Plasmodium inui San Antonio 1</name>
    <dbReference type="NCBI Taxonomy" id="1237626"/>
    <lineage>
        <taxon>Eukaryota</taxon>
        <taxon>Sar</taxon>
        <taxon>Alveolata</taxon>
        <taxon>Apicomplexa</taxon>
        <taxon>Aconoidasida</taxon>
        <taxon>Haemosporida</taxon>
        <taxon>Plasmodiidae</taxon>
        <taxon>Plasmodium</taxon>
        <taxon>Plasmodium (Plasmodium)</taxon>
    </lineage>
</organism>
<dbReference type="RefSeq" id="XP_008815864.1">
    <property type="nucleotide sequence ID" value="XM_008817642.1"/>
</dbReference>
<feature type="compositionally biased region" description="Basic residues" evidence="2">
    <location>
        <begin position="1"/>
        <end position="10"/>
    </location>
</feature>
<feature type="compositionally biased region" description="Acidic residues" evidence="2">
    <location>
        <begin position="2914"/>
        <end position="2930"/>
    </location>
</feature>
<feature type="region of interest" description="Disordered" evidence="2">
    <location>
        <begin position="2305"/>
        <end position="2599"/>
    </location>
</feature>
<accession>W7A291</accession>
<keyword evidence="4" id="KW-1185">Reference proteome</keyword>
<reference evidence="3 4" key="1">
    <citation type="submission" date="2013-02" db="EMBL/GenBank/DDBJ databases">
        <title>The Genome Sequence of Plasmodium inui San Antonio 1.</title>
        <authorList>
            <consortium name="The Broad Institute Genome Sequencing Platform"/>
            <consortium name="The Broad Institute Genome Sequencing Center for Infectious Disease"/>
            <person name="Neafsey D."/>
            <person name="Cheeseman I."/>
            <person name="Volkman S."/>
            <person name="Adams J."/>
            <person name="Walker B."/>
            <person name="Young S.K."/>
            <person name="Zeng Q."/>
            <person name="Gargeya S."/>
            <person name="Fitzgerald M."/>
            <person name="Haas B."/>
            <person name="Abouelleil A."/>
            <person name="Alvarado L."/>
            <person name="Arachchi H.M."/>
            <person name="Berlin A.M."/>
            <person name="Chapman S.B."/>
            <person name="Dewar J."/>
            <person name="Goldberg J."/>
            <person name="Griggs A."/>
            <person name="Gujja S."/>
            <person name="Hansen M."/>
            <person name="Howarth C."/>
            <person name="Imamovic A."/>
            <person name="Larimer J."/>
            <person name="McCowan C."/>
            <person name="Murphy C."/>
            <person name="Neiman D."/>
            <person name="Pearson M."/>
            <person name="Priest M."/>
            <person name="Roberts A."/>
            <person name="Saif S."/>
            <person name="Shea T."/>
            <person name="Sisk P."/>
            <person name="Sykes S."/>
            <person name="Wortman J."/>
            <person name="Nusbaum C."/>
            <person name="Birren B."/>
        </authorList>
    </citation>
    <scope>NUCLEOTIDE SEQUENCE [LARGE SCALE GENOMIC DNA]</scope>
    <source>
        <strain evidence="3 4">San Antonio 1</strain>
    </source>
</reference>
<feature type="coiled-coil region" evidence="1">
    <location>
        <begin position="904"/>
        <end position="973"/>
    </location>
</feature>
<feature type="coiled-coil region" evidence="1">
    <location>
        <begin position="1517"/>
        <end position="1648"/>
    </location>
</feature>
<dbReference type="PANTHER" id="PTHR23159">
    <property type="entry name" value="CENTROSOMAL PROTEIN 2"/>
    <property type="match status" value="1"/>
</dbReference>